<evidence type="ECO:0000313" key="3">
    <source>
        <dbReference type="Proteomes" id="UP000004980"/>
    </source>
</evidence>
<evidence type="ECO:0000256" key="1">
    <source>
        <dbReference type="SAM" id="Phobius"/>
    </source>
</evidence>
<protein>
    <submittedName>
        <fullName evidence="2">Type IV / VI secretion system protein, DotU family</fullName>
    </submittedName>
</protein>
<dbReference type="Proteomes" id="UP000004980">
    <property type="component" value="Unassembled WGS sequence"/>
</dbReference>
<organism evidence="2 3">
    <name type="scientific">Paraburkholderia hospita</name>
    <dbReference type="NCBI Taxonomy" id="169430"/>
    <lineage>
        <taxon>Bacteria</taxon>
        <taxon>Pseudomonadati</taxon>
        <taxon>Pseudomonadota</taxon>
        <taxon>Betaproteobacteria</taxon>
        <taxon>Burkholderiales</taxon>
        <taxon>Burkholderiaceae</taxon>
        <taxon>Paraburkholderia</taxon>
    </lineage>
</organism>
<feature type="transmembrane region" description="Helical" evidence="1">
    <location>
        <begin position="7"/>
        <end position="26"/>
    </location>
</feature>
<dbReference type="GeneID" id="55537018"/>
<dbReference type="EMBL" id="AKAU01000287">
    <property type="protein sequence ID" value="EIM94020.1"/>
    <property type="molecule type" value="Genomic_DNA"/>
</dbReference>
<proteinExistence type="predicted"/>
<reference evidence="2 3" key="1">
    <citation type="journal article" date="2012" name="J. Bacteriol.">
        <title>Draft Genome Sequence of the Soil Bacterium Burkholderia terrae Strain BS001, Which Interacts with Fungal Surface Structures.</title>
        <authorList>
            <person name="Nazir R."/>
            <person name="Hansen M.A."/>
            <person name="Sorensen S."/>
            <person name="van Elsas J.D."/>
        </authorList>
    </citation>
    <scope>NUCLEOTIDE SEQUENCE [LARGE SCALE GENOMIC DNA]</scope>
    <source>
        <strain evidence="2 3">BS001</strain>
    </source>
</reference>
<comment type="caution">
    <text evidence="2">The sequence shown here is derived from an EMBL/GenBank/DDBJ whole genome shotgun (WGS) entry which is preliminary data.</text>
</comment>
<sequence length="55" mass="5916">MRSLERVNAVVAFVGVVALLGLNAYLKDATLRTLAPYSQIIRLGPQPANLTIPLP</sequence>
<keyword evidence="3" id="KW-1185">Reference proteome</keyword>
<evidence type="ECO:0000313" key="2">
    <source>
        <dbReference type="EMBL" id="EIM94020.1"/>
    </source>
</evidence>
<gene>
    <name evidence="2" type="ORF">WQE_46734</name>
</gene>
<name>A0ABN0F5Z3_9BURK</name>
<keyword evidence="1" id="KW-0472">Membrane</keyword>
<keyword evidence="1" id="KW-1133">Transmembrane helix</keyword>
<keyword evidence="1" id="KW-0812">Transmembrane</keyword>
<dbReference type="RefSeq" id="WP_009770890.1">
    <property type="nucleotide sequence ID" value="NZ_AKAU01000287.1"/>
</dbReference>
<accession>A0ABN0F5Z3</accession>